<dbReference type="AlphaFoldDB" id="A0A1G2LCZ1"/>
<keyword evidence="2" id="KW-0813">Transport</keyword>
<name>A0A1G2LCZ1_9BACT</name>
<reference evidence="7 8" key="1">
    <citation type="journal article" date="2016" name="Nat. Commun.">
        <title>Thousands of microbial genomes shed light on interconnected biogeochemical processes in an aquifer system.</title>
        <authorList>
            <person name="Anantharaman K."/>
            <person name="Brown C.T."/>
            <person name="Hug L.A."/>
            <person name="Sharon I."/>
            <person name="Castelle C.J."/>
            <person name="Probst A.J."/>
            <person name="Thomas B.C."/>
            <person name="Singh A."/>
            <person name="Wilkins M.J."/>
            <person name="Karaoz U."/>
            <person name="Brodie E.L."/>
            <person name="Williams K.H."/>
            <person name="Hubbard S.S."/>
            <person name="Banfield J.F."/>
        </authorList>
    </citation>
    <scope>NUCLEOTIDE SEQUENCE [LARGE SCALE GENOMIC DNA]</scope>
</reference>
<sequence length="126" mass="14498">MPAPTLTYAQALLELSRERKLKPAAMRNFIALLRREKRTSWLPEILRRFETLLRRERGIRKIEVLAARRELQSVVKKARREFGRRAEIAFAVDPALIGGAVCTIDDEIVIDASVKTQLDRMFAVHS</sequence>
<comment type="subcellular location">
    <subcellularLocation>
        <location evidence="1">Membrane</location>
    </subcellularLocation>
</comment>
<proteinExistence type="predicted"/>
<evidence type="ECO:0000256" key="6">
    <source>
        <dbReference type="ARBA" id="ARBA00023310"/>
    </source>
</evidence>
<protein>
    <submittedName>
        <fullName evidence="7">Uncharacterized protein</fullName>
    </submittedName>
</protein>
<accession>A0A1G2LCZ1</accession>
<evidence type="ECO:0000256" key="4">
    <source>
        <dbReference type="ARBA" id="ARBA00023065"/>
    </source>
</evidence>
<keyword evidence="6" id="KW-0066">ATP synthesis</keyword>
<gene>
    <name evidence="7" type="ORF">A3B37_02090</name>
</gene>
<dbReference type="InterPro" id="IPR000711">
    <property type="entry name" value="ATPase_OSCP/dsu"/>
</dbReference>
<comment type="caution">
    <text evidence="7">The sequence shown here is derived from an EMBL/GenBank/DDBJ whole genome shotgun (WGS) entry which is preliminary data.</text>
</comment>
<dbReference type="GO" id="GO:0046933">
    <property type="term" value="F:proton-transporting ATP synthase activity, rotational mechanism"/>
    <property type="evidence" value="ECO:0007669"/>
    <property type="project" value="InterPro"/>
</dbReference>
<dbReference type="SUPFAM" id="SSF47928">
    <property type="entry name" value="N-terminal domain of the delta subunit of the F1F0-ATP synthase"/>
    <property type="match status" value="1"/>
</dbReference>
<dbReference type="PANTHER" id="PTHR11910">
    <property type="entry name" value="ATP SYNTHASE DELTA CHAIN"/>
    <property type="match status" value="1"/>
</dbReference>
<organism evidence="7 8">
    <name type="scientific">Candidatus Sungbacteria bacterium RIFCSPLOWO2_01_FULL_59_16</name>
    <dbReference type="NCBI Taxonomy" id="1802280"/>
    <lineage>
        <taxon>Bacteria</taxon>
        <taxon>Candidatus Sungiibacteriota</taxon>
    </lineage>
</organism>
<evidence type="ECO:0000256" key="1">
    <source>
        <dbReference type="ARBA" id="ARBA00004370"/>
    </source>
</evidence>
<evidence type="ECO:0000313" key="8">
    <source>
        <dbReference type="Proteomes" id="UP000176705"/>
    </source>
</evidence>
<keyword evidence="3" id="KW-0375">Hydrogen ion transport</keyword>
<evidence type="ECO:0000256" key="2">
    <source>
        <dbReference type="ARBA" id="ARBA00022448"/>
    </source>
</evidence>
<dbReference type="Proteomes" id="UP000176705">
    <property type="component" value="Unassembled WGS sequence"/>
</dbReference>
<dbReference type="InterPro" id="IPR026015">
    <property type="entry name" value="ATP_synth_OSCP/delta_N_sf"/>
</dbReference>
<evidence type="ECO:0000256" key="3">
    <source>
        <dbReference type="ARBA" id="ARBA00022781"/>
    </source>
</evidence>
<dbReference type="STRING" id="1802280.A3B37_02090"/>
<evidence type="ECO:0000256" key="5">
    <source>
        <dbReference type="ARBA" id="ARBA00023136"/>
    </source>
</evidence>
<evidence type="ECO:0000313" key="7">
    <source>
        <dbReference type="EMBL" id="OHA09470.1"/>
    </source>
</evidence>
<dbReference type="GO" id="GO:0016020">
    <property type="term" value="C:membrane"/>
    <property type="evidence" value="ECO:0007669"/>
    <property type="project" value="UniProtKB-SubCell"/>
</dbReference>
<dbReference type="Pfam" id="PF00213">
    <property type="entry name" value="OSCP"/>
    <property type="match status" value="1"/>
</dbReference>
<keyword evidence="4" id="KW-0406">Ion transport</keyword>
<keyword evidence="5" id="KW-0472">Membrane</keyword>
<dbReference type="EMBL" id="MHQS01000002">
    <property type="protein sequence ID" value="OHA09470.1"/>
    <property type="molecule type" value="Genomic_DNA"/>
</dbReference>